<dbReference type="InterPro" id="IPR009506">
    <property type="entry name" value="YjiS-like"/>
</dbReference>
<reference evidence="2" key="1">
    <citation type="journal article" date="2024" name="Antonie Van Leeuwenhoek">
        <title>Bradyrhizobium ontarionense sp. nov., a novel bacterial symbiont isolated from Aeschynomene indica (Indian jointvetch), harbours photosynthesis, nitrogen fixation and nitrous oxide (N2O) reductase genes.</title>
        <authorList>
            <person name="Bromfield E.S.P."/>
            <person name="Cloutier S."/>
        </authorList>
    </citation>
    <scope>NUCLEOTIDE SEQUENCE</scope>
    <source>
        <strain evidence="2">A19</strain>
    </source>
</reference>
<evidence type="ECO:0000313" key="2">
    <source>
        <dbReference type="EMBL" id="UFZ06238.1"/>
    </source>
</evidence>
<protein>
    <submittedName>
        <fullName evidence="2">DUF1127 domain-containing protein</fullName>
    </submittedName>
</protein>
<evidence type="ECO:0000313" key="3">
    <source>
        <dbReference type="Proteomes" id="UP001431010"/>
    </source>
</evidence>
<dbReference type="RefSeq" id="WP_231325172.1">
    <property type="nucleotide sequence ID" value="NZ_CP088156.1"/>
</dbReference>
<name>A0ABY3RG08_9BRAD</name>
<keyword evidence="3" id="KW-1185">Reference proteome</keyword>
<gene>
    <name evidence="2" type="ORF">LQG66_08050</name>
</gene>
<dbReference type="Pfam" id="PF06568">
    <property type="entry name" value="YjiS-like"/>
    <property type="match status" value="1"/>
</dbReference>
<evidence type="ECO:0000259" key="1">
    <source>
        <dbReference type="Pfam" id="PF06568"/>
    </source>
</evidence>
<dbReference type="Proteomes" id="UP001431010">
    <property type="component" value="Chromosome"/>
</dbReference>
<organism evidence="2 3">
    <name type="scientific">Bradyrhizobium ontarionense</name>
    <dbReference type="NCBI Taxonomy" id="2898149"/>
    <lineage>
        <taxon>Bacteria</taxon>
        <taxon>Pseudomonadati</taxon>
        <taxon>Pseudomonadota</taxon>
        <taxon>Alphaproteobacteria</taxon>
        <taxon>Hyphomicrobiales</taxon>
        <taxon>Nitrobacteraceae</taxon>
        <taxon>Bradyrhizobium</taxon>
    </lineage>
</organism>
<proteinExistence type="predicted"/>
<sequence length="137" mass="14896">MPPQPTNLTSETGRDATGLGFDLSIALAKDAMGDVLAAARPDASIAPLRNVLSEKDAAGPPGASTRSVSSLLDRYWRAYQERRRRRSLRASLYGLSDRELTDIGVTRAEIDYIAARPAIDRLRDGATDPWLPSRGVM</sequence>
<accession>A0ABY3RG08</accession>
<feature type="domain" description="YjiS-like" evidence="1">
    <location>
        <begin position="76"/>
        <end position="111"/>
    </location>
</feature>
<dbReference type="EMBL" id="CP088156">
    <property type="protein sequence ID" value="UFZ06238.1"/>
    <property type="molecule type" value="Genomic_DNA"/>
</dbReference>